<proteinExistence type="predicted"/>
<dbReference type="InterPro" id="IPR009737">
    <property type="entry name" value="Aim32/Apd1-like"/>
</dbReference>
<dbReference type="InterPro" id="IPR036249">
    <property type="entry name" value="Thioredoxin-like_sf"/>
</dbReference>
<comment type="caution">
    <text evidence="1">The sequence shown here is derived from an EMBL/GenBank/DDBJ whole genome shotgun (WGS) entry which is preliminary data.</text>
</comment>
<evidence type="ECO:0000313" key="1">
    <source>
        <dbReference type="EMBL" id="MBY9076022.1"/>
    </source>
</evidence>
<dbReference type="PANTHER" id="PTHR31902">
    <property type="entry name" value="ACTIN PATCHES DISTAL PROTEIN 1"/>
    <property type="match status" value="1"/>
</dbReference>
<dbReference type="Gene3D" id="3.40.30.10">
    <property type="entry name" value="Glutaredoxin"/>
    <property type="match status" value="1"/>
</dbReference>
<accession>A0ABS7RLU2</accession>
<gene>
    <name evidence="1" type="ORF">K1X13_14400</name>
</gene>
<organism evidence="1 2">
    <name type="scientific">Nocardioides jiangsuensis</name>
    <dbReference type="NCBI Taxonomy" id="2866161"/>
    <lineage>
        <taxon>Bacteria</taxon>
        <taxon>Bacillati</taxon>
        <taxon>Actinomycetota</taxon>
        <taxon>Actinomycetes</taxon>
        <taxon>Propionibacteriales</taxon>
        <taxon>Nocardioidaceae</taxon>
        <taxon>Nocardioides</taxon>
    </lineage>
</organism>
<dbReference type="Pfam" id="PF06999">
    <property type="entry name" value="Suc_Fer-like"/>
    <property type="match status" value="1"/>
</dbReference>
<dbReference type="RefSeq" id="WP_221025709.1">
    <property type="nucleotide sequence ID" value="NZ_JAIEZQ010000002.1"/>
</dbReference>
<dbReference type="PANTHER" id="PTHR31902:SF22">
    <property type="entry name" value="SLL1203 PROTEIN"/>
    <property type="match status" value="1"/>
</dbReference>
<keyword evidence="2" id="KW-1185">Reference proteome</keyword>
<dbReference type="EMBL" id="JAIEZQ010000002">
    <property type="protein sequence ID" value="MBY9076022.1"/>
    <property type="molecule type" value="Genomic_DNA"/>
</dbReference>
<dbReference type="Proteomes" id="UP000754710">
    <property type="component" value="Unassembled WGS sequence"/>
</dbReference>
<name>A0ABS7RLU2_9ACTN</name>
<dbReference type="SUPFAM" id="SSF52833">
    <property type="entry name" value="Thioredoxin-like"/>
    <property type="match status" value="1"/>
</dbReference>
<protein>
    <submittedName>
        <fullName evidence="1">Sucrase ferredoxin</fullName>
    </submittedName>
</protein>
<evidence type="ECO:0000313" key="2">
    <source>
        <dbReference type="Proteomes" id="UP000754710"/>
    </source>
</evidence>
<reference evidence="1 2" key="1">
    <citation type="submission" date="2021-08" db="EMBL/GenBank/DDBJ databases">
        <title>Nocardioides bacterium WL0053 sp. nov., isolated from the sediment.</title>
        <authorList>
            <person name="Wang L."/>
            <person name="Zhang D."/>
            <person name="Zhang A."/>
        </authorList>
    </citation>
    <scope>NUCLEOTIDE SEQUENCE [LARGE SCALE GENOMIC DNA]</scope>
    <source>
        <strain evidence="1 2">WL0053</strain>
    </source>
</reference>
<dbReference type="CDD" id="cd03062">
    <property type="entry name" value="TRX_Fd_Sucrase"/>
    <property type="match status" value="1"/>
</dbReference>
<sequence length="309" mass="32754">MSGTAAGSGGLSGAFRCAAASEVAAEPLAGTASTVRAFLLVEAPGPWGVDAVRDSRLPDDVKARLGELESRHRVRPLLVRRHGGARPATTRVFAAYADPARPWVGTTELADVRDLLDLELVGLGEGRSPGLAPYDEPLFLVCTHGRHDACCAERGRPLCAAMGEVAPEATWEVSHIGGDRFAANLLVLPHGLYYGRLGPADAAGLVQAHLAGRLDLEHLRGRSSYPFAVQAAEVYLRRRLDVTTVEPLAVRSRARDGAETRVVFAVEGEDWEVVVHTSRGAPRQLTCRAGSPSAGLAHTLVSLGRTAAR</sequence>